<proteinExistence type="predicted"/>
<evidence type="ECO:0000256" key="1">
    <source>
        <dbReference type="SAM" id="MobiDB-lite"/>
    </source>
</evidence>
<sequence>MKANEMDNTDHINIYNADSNGRPGRDRSIQTKRSI</sequence>
<feature type="compositionally biased region" description="Basic and acidic residues" evidence="1">
    <location>
        <begin position="1"/>
        <end position="10"/>
    </location>
</feature>
<reference evidence="2" key="1">
    <citation type="journal article" date="2015" name="Nature">
        <title>Complex archaea that bridge the gap between prokaryotes and eukaryotes.</title>
        <authorList>
            <person name="Spang A."/>
            <person name="Saw J.H."/>
            <person name="Jorgensen S.L."/>
            <person name="Zaremba-Niedzwiedzka K."/>
            <person name="Martijn J."/>
            <person name="Lind A.E."/>
            <person name="van Eijk R."/>
            <person name="Schleper C."/>
            <person name="Guy L."/>
            <person name="Ettema T.J."/>
        </authorList>
    </citation>
    <scope>NUCLEOTIDE SEQUENCE</scope>
</reference>
<name>A0A0F9FQN8_9ZZZZ</name>
<dbReference type="AlphaFoldDB" id="A0A0F9FQN8"/>
<organism evidence="2">
    <name type="scientific">marine sediment metagenome</name>
    <dbReference type="NCBI Taxonomy" id="412755"/>
    <lineage>
        <taxon>unclassified sequences</taxon>
        <taxon>metagenomes</taxon>
        <taxon>ecological metagenomes</taxon>
    </lineage>
</organism>
<accession>A0A0F9FQN8</accession>
<dbReference type="EMBL" id="LAZR01031583">
    <property type="protein sequence ID" value="KKL53332.1"/>
    <property type="molecule type" value="Genomic_DNA"/>
</dbReference>
<feature type="region of interest" description="Disordered" evidence="1">
    <location>
        <begin position="1"/>
        <end position="35"/>
    </location>
</feature>
<evidence type="ECO:0000313" key="2">
    <source>
        <dbReference type="EMBL" id="KKL53332.1"/>
    </source>
</evidence>
<protein>
    <submittedName>
        <fullName evidence="2">Uncharacterized protein</fullName>
    </submittedName>
</protein>
<comment type="caution">
    <text evidence="2">The sequence shown here is derived from an EMBL/GenBank/DDBJ whole genome shotgun (WGS) entry which is preliminary data.</text>
</comment>
<gene>
    <name evidence="2" type="ORF">LCGC14_2276490</name>
</gene>